<dbReference type="Proteomes" id="UP001062846">
    <property type="component" value="Chromosome 8"/>
</dbReference>
<proteinExistence type="predicted"/>
<name>A0ACC0MRT8_RHOML</name>
<keyword evidence="2" id="KW-1185">Reference proteome</keyword>
<reference evidence="1" key="1">
    <citation type="submission" date="2022-02" db="EMBL/GenBank/DDBJ databases">
        <title>Plant Genome Project.</title>
        <authorList>
            <person name="Zhang R.-G."/>
        </authorList>
    </citation>
    <scope>NUCLEOTIDE SEQUENCE</scope>
    <source>
        <strain evidence="1">AT1</strain>
    </source>
</reference>
<protein>
    <submittedName>
        <fullName evidence="1">Uncharacterized protein</fullName>
    </submittedName>
</protein>
<dbReference type="EMBL" id="CM046395">
    <property type="protein sequence ID" value="KAI8543227.1"/>
    <property type="molecule type" value="Genomic_DNA"/>
</dbReference>
<organism evidence="1 2">
    <name type="scientific">Rhododendron molle</name>
    <name type="common">Chinese azalea</name>
    <name type="synonym">Azalea mollis</name>
    <dbReference type="NCBI Taxonomy" id="49168"/>
    <lineage>
        <taxon>Eukaryota</taxon>
        <taxon>Viridiplantae</taxon>
        <taxon>Streptophyta</taxon>
        <taxon>Embryophyta</taxon>
        <taxon>Tracheophyta</taxon>
        <taxon>Spermatophyta</taxon>
        <taxon>Magnoliopsida</taxon>
        <taxon>eudicotyledons</taxon>
        <taxon>Gunneridae</taxon>
        <taxon>Pentapetalae</taxon>
        <taxon>asterids</taxon>
        <taxon>Ericales</taxon>
        <taxon>Ericaceae</taxon>
        <taxon>Ericoideae</taxon>
        <taxon>Rhodoreae</taxon>
        <taxon>Rhododendron</taxon>
    </lineage>
</organism>
<evidence type="ECO:0000313" key="2">
    <source>
        <dbReference type="Proteomes" id="UP001062846"/>
    </source>
</evidence>
<accession>A0ACC0MRT8</accession>
<gene>
    <name evidence="1" type="ORF">RHMOL_Rhmol08G0200900</name>
</gene>
<sequence>MDHLAWSCPQGAGARSESGSVQQLGAGRGVGQQSFRDAQRQQQPHFRQTSSVQSSVVDRGASSSAPSQVTTEAPGCTLSREDSPPTTPHEASSSSPSPPSSPKPVKIEAIVMTETPPPTFATVLADIQRNMAAMQQRADQADASMTNLQTNPKPVVVTPMEPDVNMLSVGWEMEDKMAEWMELGNDWTERYHLGFPAAPQVDQAWVDQLEAEWEAARADPLDGIYIYVDGEVIPDERCQLGSFNPLVNKISEVVRKFHHESDPTDNIVPVEEPRPYVPLEDDCLVMALDEMGNEVWTVNSALVDTGFWDSPFVTNPGVPFEEAATQDPAFWERLIMEDLETALGQNSSATVASVDKGKCKMADIPTDFWDFDDNTTFWWDVANVTRSG</sequence>
<evidence type="ECO:0000313" key="1">
    <source>
        <dbReference type="EMBL" id="KAI8543227.1"/>
    </source>
</evidence>
<comment type="caution">
    <text evidence="1">The sequence shown here is derived from an EMBL/GenBank/DDBJ whole genome shotgun (WGS) entry which is preliminary data.</text>
</comment>